<keyword evidence="3" id="KW-1185">Reference proteome</keyword>
<dbReference type="AlphaFoldDB" id="A0A8E2E0X1"/>
<name>A0A8E2E0X1_9PEZI</name>
<accession>A0A8E2E0X1</accession>
<sequence length="244" mass="27383">MPDSFKVRTGKWVEPLDADDLAALHATPTSTLSHFSLARLDTTKPASAPIMRRVDTALDVRETGGREELKLLLLFQNWVQYYIENHLEGPAEDEGFKRVCVAAGRAVKYVYGIRIIRTRGNGENRMIGNSCVQGFFLSDYSNQVYSRYEFLQDPVQVTAENPLSNMKYTFFYLHTGYIKCAVIRGRSTSCVLLAAIPDEIPPPKRPAPSVPGPRPKSQIPVSTLNGPMPKKPIFNISFHKKRVP</sequence>
<feature type="compositionally biased region" description="Pro residues" evidence="1">
    <location>
        <begin position="203"/>
        <end position="214"/>
    </location>
</feature>
<reference evidence="2 3" key="1">
    <citation type="journal article" date="2016" name="Nat. Commun.">
        <title>Ectomycorrhizal ecology is imprinted in the genome of the dominant symbiotic fungus Cenococcum geophilum.</title>
        <authorList>
            <consortium name="DOE Joint Genome Institute"/>
            <person name="Peter M."/>
            <person name="Kohler A."/>
            <person name="Ohm R.A."/>
            <person name="Kuo A."/>
            <person name="Krutzmann J."/>
            <person name="Morin E."/>
            <person name="Arend M."/>
            <person name="Barry K.W."/>
            <person name="Binder M."/>
            <person name="Choi C."/>
            <person name="Clum A."/>
            <person name="Copeland A."/>
            <person name="Grisel N."/>
            <person name="Haridas S."/>
            <person name="Kipfer T."/>
            <person name="LaButti K."/>
            <person name="Lindquist E."/>
            <person name="Lipzen A."/>
            <person name="Maire R."/>
            <person name="Meier B."/>
            <person name="Mihaltcheva S."/>
            <person name="Molinier V."/>
            <person name="Murat C."/>
            <person name="Poggeler S."/>
            <person name="Quandt C.A."/>
            <person name="Sperisen C."/>
            <person name="Tritt A."/>
            <person name="Tisserant E."/>
            <person name="Crous P.W."/>
            <person name="Henrissat B."/>
            <person name="Nehls U."/>
            <person name="Egli S."/>
            <person name="Spatafora J.W."/>
            <person name="Grigoriev I.V."/>
            <person name="Martin F.M."/>
        </authorList>
    </citation>
    <scope>NUCLEOTIDE SEQUENCE [LARGE SCALE GENOMIC DNA]</scope>
    <source>
        <strain evidence="2 3">CBS 459.81</strain>
    </source>
</reference>
<dbReference type="Proteomes" id="UP000250266">
    <property type="component" value="Unassembled WGS sequence"/>
</dbReference>
<evidence type="ECO:0000313" key="3">
    <source>
        <dbReference type="Proteomes" id="UP000250266"/>
    </source>
</evidence>
<organism evidence="2 3">
    <name type="scientific">Lepidopterella palustris CBS 459.81</name>
    <dbReference type="NCBI Taxonomy" id="1314670"/>
    <lineage>
        <taxon>Eukaryota</taxon>
        <taxon>Fungi</taxon>
        <taxon>Dikarya</taxon>
        <taxon>Ascomycota</taxon>
        <taxon>Pezizomycotina</taxon>
        <taxon>Dothideomycetes</taxon>
        <taxon>Pleosporomycetidae</taxon>
        <taxon>Mytilinidiales</taxon>
        <taxon>Argynnaceae</taxon>
        <taxon>Lepidopterella</taxon>
    </lineage>
</organism>
<dbReference type="EMBL" id="KV745327">
    <property type="protein sequence ID" value="OCK75352.1"/>
    <property type="molecule type" value="Genomic_DNA"/>
</dbReference>
<evidence type="ECO:0000256" key="1">
    <source>
        <dbReference type="SAM" id="MobiDB-lite"/>
    </source>
</evidence>
<evidence type="ECO:0000313" key="2">
    <source>
        <dbReference type="EMBL" id="OCK75352.1"/>
    </source>
</evidence>
<protein>
    <submittedName>
        <fullName evidence="2">Uncharacterized protein</fullName>
    </submittedName>
</protein>
<proteinExistence type="predicted"/>
<gene>
    <name evidence="2" type="ORF">K432DRAFT_397336</name>
</gene>
<feature type="region of interest" description="Disordered" evidence="1">
    <location>
        <begin position="203"/>
        <end position="232"/>
    </location>
</feature>